<evidence type="ECO:0000259" key="1">
    <source>
        <dbReference type="Pfam" id="PF02464"/>
    </source>
</evidence>
<sequence length="154" mass="15010">MTPAALLNLARAKGATIATAESCTGGMIGAALTDVAGSSDVFDRGFITYSNAAKVEMLGVSIATLAAHGAVSEEVAAEMAAGALARSAASVAVSVTGIAGPGGSEFKPEGRVCFGLATAGGTRTETVEFGAIGRGEVRRATVAHALSLLAAALA</sequence>
<dbReference type="Proteomes" id="UP000826300">
    <property type="component" value="Chromosome"/>
</dbReference>
<proteinExistence type="predicted"/>
<dbReference type="EMBL" id="CP069370">
    <property type="protein sequence ID" value="QYZ71264.1"/>
    <property type="molecule type" value="Genomic_DNA"/>
</dbReference>
<reference evidence="2" key="1">
    <citation type="submission" date="2021-02" db="EMBL/GenBank/DDBJ databases">
        <title>Rhodobacter shimadae sp. nov., an aerobic anoxygenic phototrophic bacterium isolated from a hot spring.</title>
        <authorList>
            <person name="Muramatsu S."/>
            <person name="Haruta S."/>
            <person name="Hirose S."/>
            <person name="Hanada S."/>
        </authorList>
    </citation>
    <scope>NUCLEOTIDE SEQUENCE</scope>
    <source>
        <strain evidence="2">N10</strain>
    </source>
</reference>
<organism evidence="2 3">
    <name type="scientific">Neotabrizicola shimadae</name>
    <dbReference type="NCBI Taxonomy" id="2807096"/>
    <lineage>
        <taxon>Bacteria</taxon>
        <taxon>Pseudomonadati</taxon>
        <taxon>Pseudomonadota</taxon>
        <taxon>Alphaproteobacteria</taxon>
        <taxon>Rhodobacterales</taxon>
        <taxon>Paracoccaceae</taxon>
        <taxon>Neotabrizicola</taxon>
    </lineage>
</organism>
<dbReference type="KEGG" id="nsm:JO391_07100"/>
<dbReference type="InterPro" id="IPR008136">
    <property type="entry name" value="CinA_C"/>
</dbReference>
<evidence type="ECO:0000313" key="3">
    <source>
        <dbReference type="Proteomes" id="UP000826300"/>
    </source>
</evidence>
<name>A0A8G1EEY7_9RHOB</name>
<dbReference type="AlphaFoldDB" id="A0A8G1EEY7"/>
<dbReference type="RefSeq" id="WP_220663707.1">
    <property type="nucleotide sequence ID" value="NZ_CP069370.1"/>
</dbReference>
<keyword evidence="3" id="KW-1185">Reference proteome</keyword>
<dbReference type="SUPFAM" id="SSF142433">
    <property type="entry name" value="CinA-like"/>
    <property type="match status" value="1"/>
</dbReference>
<dbReference type="Gene3D" id="3.90.950.20">
    <property type="entry name" value="CinA-like"/>
    <property type="match status" value="1"/>
</dbReference>
<protein>
    <submittedName>
        <fullName evidence="2">CinA family protein</fullName>
    </submittedName>
</protein>
<accession>A0A8G1EEY7</accession>
<feature type="domain" description="CinA C-terminal" evidence="1">
    <location>
        <begin position="6"/>
        <end position="152"/>
    </location>
</feature>
<gene>
    <name evidence="2" type="ORF">JO391_07100</name>
</gene>
<dbReference type="Pfam" id="PF02464">
    <property type="entry name" value="CinA"/>
    <property type="match status" value="1"/>
</dbReference>
<dbReference type="NCBIfam" id="TIGR00199">
    <property type="entry name" value="PncC_domain"/>
    <property type="match status" value="1"/>
</dbReference>
<evidence type="ECO:0000313" key="2">
    <source>
        <dbReference type="EMBL" id="QYZ71264.1"/>
    </source>
</evidence>
<dbReference type="InterPro" id="IPR036653">
    <property type="entry name" value="CinA-like_C"/>
</dbReference>